<evidence type="ECO:0000313" key="3">
    <source>
        <dbReference type="EMBL" id="SDE84529.1"/>
    </source>
</evidence>
<dbReference type="RefSeq" id="WP_149681204.1">
    <property type="nucleotide sequence ID" value="NZ_FNBI01000001.1"/>
</dbReference>
<evidence type="ECO:0000256" key="1">
    <source>
        <dbReference type="SAM" id="MobiDB-lite"/>
    </source>
</evidence>
<evidence type="ECO:0000313" key="2">
    <source>
        <dbReference type="EMBL" id="MWC42759.1"/>
    </source>
</evidence>
<sequence length="64" mass="6355">MAPPTRPNDDDGERAVTGAPIGSSAGSREAVTGDEQGPGEVGGTDDYPADGSTPARGDSVPRND</sequence>
<gene>
    <name evidence="2" type="ORF">GQR91_03680</name>
    <name evidence="3" type="ORF">SAMN05216557_101762</name>
</gene>
<dbReference type="EMBL" id="FNBI01000001">
    <property type="protein sequence ID" value="SDE84529.1"/>
    <property type="molecule type" value="Genomic_DNA"/>
</dbReference>
<accession>A0A1G7G909</accession>
<name>A0A1G7G909_9SPHN</name>
<protein>
    <submittedName>
        <fullName evidence="3">Uncharacterized protein</fullName>
    </submittedName>
</protein>
<keyword evidence="4" id="KW-1185">Reference proteome</keyword>
<dbReference type="Proteomes" id="UP000323502">
    <property type="component" value="Unassembled WGS sequence"/>
</dbReference>
<organism evidence="3 4">
    <name type="scientific">Sphingomonas carotinifaciens</name>
    <dbReference type="NCBI Taxonomy" id="1166323"/>
    <lineage>
        <taxon>Bacteria</taxon>
        <taxon>Pseudomonadati</taxon>
        <taxon>Pseudomonadota</taxon>
        <taxon>Alphaproteobacteria</taxon>
        <taxon>Sphingomonadales</taxon>
        <taxon>Sphingomonadaceae</taxon>
        <taxon>Sphingomonas</taxon>
    </lineage>
</organism>
<proteinExistence type="predicted"/>
<feature type="region of interest" description="Disordered" evidence="1">
    <location>
        <begin position="1"/>
        <end position="64"/>
    </location>
</feature>
<dbReference type="Proteomes" id="UP000436801">
    <property type="component" value="Unassembled WGS sequence"/>
</dbReference>
<dbReference type="EMBL" id="WSUT01000005">
    <property type="protein sequence ID" value="MWC42759.1"/>
    <property type="molecule type" value="Genomic_DNA"/>
</dbReference>
<reference evidence="2 5" key="2">
    <citation type="submission" date="2019-12" db="EMBL/GenBank/DDBJ databases">
        <authorList>
            <person name="Zheng J."/>
        </authorList>
    </citation>
    <scope>NUCLEOTIDE SEQUENCE [LARGE SCALE GENOMIC DNA]</scope>
    <source>
        <strain evidence="2 5">DSM 27347</strain>
    </source>
</reference>
<evidence type="ECO:0000313" key="4">
    <source>
        <dbReference type="Proteomes" id="UP000323502"/>
    </source>
</evidence>
<reference evidence="3 4" key="1">
    <citation type="submission" date="2016-10" db="EMBL/GenBank/DDBJ databases">
        <authorList>
            <person name="Varghese N."/>
            <person name="Submissions S."/>
        </authorList>
    </citation>
    <scope>NUCLEOTIDE SEQUENCE [LARGE SCALE GENOMIC DNA]</scope>
    <source>
        <strain evidence="3 4">S7-754</strain>
    </source>
</reference>
<evidence type="ECO:0000313" key="5">
    <source>
        <dbReference type="Proteomes" id="UP000436801"/>
    </source>
</evidence>
<dbReference type="AlphaFoldDB" id="A0A1G7G909"/>